<dbReference type="EMBL" id="BLKM01000292">
    <property type="protein sequence ID" value="GFG31239.1"/>
    <property type="molecule type" value="Genomic_DNA"/>
</dbReference>
<dbReference type="OrthoDB" id="6768983at2759"/>
<protein>
    <submittedName>
        <fullName evidence="1">Uncharacterized protein</fullName>
    </submittedName>
</protein>
<reference evidence="2" key="1">
    <citation type="submission" date="2020-01" db="EMBL/GenBank/DDBJ databases">
        <title>Draft genome sequence of the Termite Coptotermes fromosanus.</title>
        <authorList>
            <person name="Itakura S."/>
            <person name="Yosikawa Y."/>
            <person name="Umezawa K."/>
        </authorList>
    </citation>
    <scope>NUCLEOTIDE SEQUENCE [LARGE SCALE GENOMIC DNA]</scope>
</reference>
<evidence type="ECO:0000313" key="1">
    <source>
        <dbReference type="EMBL" id="GFG31239.1"/>
    </source>
</evidence>
<organism evidence="1 2">
    <name type="scientific">Coptotermes formosanus</name>
    <name type="common">Formosan subterranean termite</name>
    <dbReference type="NCBI Taxonomy" id="36987"/>
    <lineage>
        <taxon>Eukaryota</taxon>
        <taxon>Metazoa</taxon>
        <taxon>Ecdysozoa</taxon>
        <taxon>Arthropoda</taxon>
        <taxon>Hexapoda</taxon>
        <taxon>Insecta</taxon>
        <taxon>Pterygota</taxon>
        <taxon>Neoptera</taxon>
        <taxon>Polyneoptera</taxon>
        <taxon>Dictyoptera</taxon>
        <taxon>Blattodea</taxon>
        <taxon>Blattoidea</taxon>
        <taxon>Termitoidae</taxon>
        <taxon>Rhinotermitidae</taxon>
        <taxon>Coptotermes</taxon>
    </lineage>
</organism>
<keyword evidence="2" id="KW-1185">Reference proteome</keyword>
<dbReference type="AlphaFoldDB" id="A0A6L2PFC5"/>
<comment type="caution">
    <text evidence="1">The sequence shown here is derived from an EMBL/GenBank/DDBJ whole genome shotgun (WGS) entry which is preliminary data.</text>
</comment>
<dbReference type="Proteomes" id="UP000502823">
    <property type="component" value="Unassembled WGS sequence"/>
</dbReference>
<sequence>MYSQLLSFPVLTVEDVKLKIKTIRTRYAAELAKLINSENSGAGLHDMYVPKLFCFKQAHSFLLAFVFHKPVSTDANFINNFSTFVD</sequence>
<accession>A0A6L2PFC5</accession>
<dbReference type="InParanoid" id="A0A6L2PFC5"/>
<proteinExistence type="predicted"/>
<evidence type="ECO:0000313" key="2">
    <source>
        <dbReference type="Proteomes" id="UP000502823"/>
    </source>
</evidence>
<gene>
    <name evidence="1" type="ORF">Cfor_06767</name>
</gene>
<name>A0A6L2PFC5_COPFO</name>